<feature type="region of interest" description="Disordered" evidence="1">
    <location>
        <begin position="1"/>
        <end position="23"/>
    </location>
</feature>
<dbReference type="OrthoDB" id="426361at2759"/>
<protein>
    <submittedName>
        <fullName evidence="2">Uncharacterized protein</fullName>
    </submittedName>
</protein>
<evidence type="ECO:0000313" key="2">
    <source>
        <dbReference type="EMBL" id="KAG0454930.1"/>
    </source>
</evidence>
<feature type="compositionally biased region" description="Basic and acidic residues" evidence="1">
    <location>
        <begin position="1"/>
        <end position="13"/>
    </location>
</feature>
<gene>
    <name evidence="2" type="ORF">HPP92_024222</name>
</gene>
<evidence type="ECO:0000313" key="3">
    <source>
        <dbReference type="Proteomes" id="UP000636800"/>
    </source>
</evidence>
<evidence type="ECO:0000256" key="1">
    <source>
        <dbReference type="SAM" id="MobiDB-lite"/>
    </source>
</evidence>
<accession>A0A835UBC2</accession>
<proteinExistence type="predicted"/>
<dbReference type="EMBL" id="JADCNL010000013">
    <property type="protein sequence ID" value="KAG0454930.1"/>
    <property type="molecule type" value="Genomic_DNA"/>
</dbReference>
<reference evidence="2 3" key="1">
    <citation type="journal article" date="2020" name="Nat. Food">
        <title>A phased Vanilla planifolia genome enables genetic improvement of flavour and production.</title>
        <authorList>
            <person name="Hasing T."/>
            <person name="Tang H."/>
            <person name="Brym M."/>
            <person name="Khazi F."/>
            <person name="Huang T."/>
            <person name="Chambers A.H."/>
        </authorList>
    </citation>
    <scope>NUCLEOTIDE SEQUENCE [LARGE SCALE GENOMIC DNA]</scope>
    <source>
        <tissue evidence="2">Leaf</tissue>
    </source>
</reference>
<dbReference type="Proteomes" id="UP000636800">
    <property type="component" value="Chromosome 13"/>
</dbReference>
<comment type="caution">
    <text evidence="2">The sequence shown here is derived from an EMBL/GenBank/DDBJ whole genome shotgun (WGS) entry which is preliminary data.</text>
</comment>
<name>A0A835UBC2_VANPL</name>
<organism evidence="2 3">
    <name type="scientific">Vanilla planifolia</name>
    <name type="common">Vanilla</name>
    <dbReference type="NCBI Taxonomy" id="51239"/>
    <lineage>
        <taxon>Eukaryota</taxon>
        <taxon>Viridiplantae</taxon>
        <taxon>Streptophyta</taxon>
        <taxon>Embryophyta</taxon>
        <taxon>Tracheophyta</taxon>
        <taxon>Spermatophyta</taxon>
        <taxon>Magnoliopsida</taxon>
        <taxon>Liliopsida</taxon>
        <taxon>Asparagales</taxon>
        <taxon>Orchidaceae</taxon>
        <taxon>Vanilloideae</taxon>
        <taxon>Vanilleae</taxon>
        <taxon>Vanilla</taxon>
    </lineage>
</organism>
<keyword evidence="3" id="KW-1185">Reference proteome</keyword>
<dbReference type="AlphaFoldDB" id="A0A835UBC2"/>
<sequence>MERIRAGDEEGHLPWRRQRRLPPVSPARIRRLRDAKEELPLRYLIQDDPSLLKAGSMNGAMARTWNGSSLSSSRGPISPAMHP</sequence>